<evidence type="ECO:0000256" key="2">
    <source>
        <dbReference type="ARBA" id="ARBA00023186"/>
    </source>
</evidence>
<comment type="function">
    <text evidence="3 4">Participates actively in the response to hyperosmotic and heat shock by preventing the aggregation of stress-denatured proteins, in association with DnaK and GrpE. It is the nucleotide exchange factor for DnaK and may function as a thermosensor. Unfolded proteins bind initially to DnaJ; upon interaction with the DnaJ-bound protein, DnaK hydrolyzes its bound ATP, resulting in the formation of a stable complex. GrpE releases ADP from DnaK; ATP binding to DnaK triggers the release of the substrate protein, thus completing the reaction cycle. Several rounds of ATP-dependent interactions between DnaJ, DnaK and GrpE are required for fully efficient folding.</text>
</comment>
<dbReference type="PRINTS" id="PR00773">
    <property type="entry name" value="GRPEPROTEIN"/>
</dbReference>
<dbReference type="SUPFAM" id="SSF58014">
    <property type="entry name" value="Coiled-coil domain of nucleotide exchange factor GrpE"/>
    <property type="match status" value="1"/>
</dbReference>
<gene>
    <name evidence="3" type="primary">grpE</name>
    <name evidence="7" type="ORF">E1163_14315</name>
</gene>
<feature type="compositionally biased region" description="Basic and acidic residues" evidence="6">
    <location>
        <begin position="27"/>
        <end position="47"/>
    </location>
</feature>
<keyword evidence="2 3" id="KW-0143">Chaperone</keyword>
<keyword evidence="8" id="KW-1185">Reference proteome</keyword>
<feature type="compositionally biased region" description="Basic and acidic residues" evidence="6">
    <location>
        <begin position="1"/>
        <end position="16"/>
    </location>
</feature>
<protein>
    <recommendedName>
        <fullName evidence="3 4">Protein GrpE</fullName>
    </recommendedName>
    <alternativeName>
        <fullName evidence="3">HSP-70 cofactor</fullName>
    </alternativeName>
</protein>
<sequence>MNKENIEENEVKDTKESTQNGANEASMGEKPENVDAIKEEVENKSEEKESEEGDASNKELERLKDELAESKDKYLRLYSEFENFRRRTAKEKLDMVQTANEDLMTALIPVIDDFERAEKSFEDKSTDLGAVKEGVQLIHNKFKKVLEQKGLKAMEGKEGMDFDSEFHEAITQIPAPKKNLKGKVVDVVEKGYMLKDKVIRYAKVVIGN</sequence>
<comment type="subcellular location">
    <subcellularLocation>
        <location evidence="3">Cytoplasm</location>
    </subcellularLocation>
</comment>
<keyword evidence="3 4" id="KW-0346">Stress response</keyword>
<comment type="caution">
    <text evidence="7">The sequence shown here is derived from an EMBL/GenBank/DDBJ whole genome shotgun (WGS) entry which is preliminary data.</text>
</comment>
<evidence type="ECO:0000256" key="3">
    <source>
        <dbReference type="HAMAP-Rule" id="MF_01151"/>
    </source>
</evidence>
<dbReference type="SUPFAM" id="SSF51064">
    <property type="entry name" value="Head domain of nucleotide exchange factor GrpE"/>
    <property type="match status" value="1"/>
</dbReference>
<keyword evidence="3" id="KW-0963">Cytoplasm</keyword>
<dbReference type="CDD" id="cd00446">
    <property type="entry name" value="GrpE"/>
    <property type="match status" value="1"/>
</dbReference>
<feature type="region of interest" description="Disordered" evidence="6">
    <location>
        <begin position="1"/>
        <end position="64"/>
    </location>
</feature>
<comment type="similarity">
    <text evidence="1 3 5">Belongs to the GrpE family.</text>
</comment>
<proteinExistence type="inferred from homology"/>
<evidence type="ECO:0000256" key="5">
    <source>
        <dbReference type="RuleBase" id="RU004478"/>
    </source>
</evidence>
<dbReference type="Gene3D" id="2.30.22.10">
    <property type="entry name" value="Head domain of nucleotide exchange factor GrpE"/>
    <property type="match status" value="1"/>
</dbReference>
<dbReference type="PANTHER" id="PTHR21237:SF23">
    <property type="entry name" value="GRPE PROTEIN HOMOLOG, MITOCHONDRIAL"/>
    <property type="match status" value="1"/>
</dbReference>
<reference evidence="7 8" key="1">
    <citation type="submission" date="2019-02" db="EMBL/GenBank/DDBJ databases">
        <authorList>
            <person name="Goldberg S.R."/>
            <person name="Haltli B.A."/>
            <person name="Correa H."/>
            <person name="Russell K.G."/>
        </authorList>
    </citation>
    <scope>NUCLEOTIDE SEQUENCE [LARGE SCALE GENOMIC DNA]</scope>
    <source>
        <strain evidence="7 8">JCM 16186</strain>
    </source>
</reference>
<evidence type="ECO:0000256" key="6">
    <source>
        <dbReference type="SAM" id="MobiDB-lite"/>
    </source>
</evidence>
<dbReference type="PANTHER" id="PTHR21237">
    <property type="entry name" value="GRPE PROTEIN"/>
    <property type="match status" value="1"/>
</dbReference>
<dbReference type="RefSeq" id="WP_155172978.1">
    <property type="nucleotide sequence ID" value="NZ_BAAAFL010000010.1"/>
</dbReference>
<evidence type="ECO:0000313" key="7">
    <source>
        <dbReference type="EMBL" id="MTI26127.1"/>
    </source>
</evidence>
<feature type="compositionally biased region" description="Basic and acidic residues" evidence="6">
    <location>
        <begin position="55"/>
        <end position="64"/>
    </location>
</feature>
<dbReference type="PROSITE" id="PS01071">
    <property type="entry name" value="GRPE"/>
    <property type="match status" value="1"/>
</dbReference>
<evidence type="ECO:0000313" key="8">
    <source>
        <dbReference type="Proteomes" id="UP000798808"/>
    </source>
</evidence>
<dbReference type="InterPro" id="IPR013805">
    <property type="entry name" value="GrpE_CC"/>
</dbReference>
<dbReference type="Pfam" id="PF01025">
    <property type="entry name" value="GrpE"/>
    <property type="match status" value="1"/>
</dbReference>
<organism evidence="7 8">
    <name type="scientific">Fulvivirga kasyanovii</name>
    <dbReference type="NCBI Taxonomy" id="396812"/>
    <lineage>
        <taxon>Bacteria</taxon>
        <taxon>Pseudomonadati</taxon>
        <taxon>Bacteroidota</taxon>
        <taxon>Cytophagia</taxon>
        <taxon>Cytophagales</taxon>
        <taxon>Fulvivirgaceae</taxon>
        <taxon>Fulvivirga</taxon>
    </lineage>
</organism>
<dbReference type="Gene3D" id="3.90.20.20">
    <property type="match status" value="1"/>
</dbReference>
<dbReference type="Proteomes" id="UP000798808">
    <property type="component" value="Unassembled WGS sequence"/>
</dbReference>
<name>A0ABW9RQV7_9BACT</name>
<dbReference type="InterPro" id="IPR000740">
    <property type="entry name" value="GrpE"/>
</dbReference>
<dbReference type="HAMAP" id="MF_01151">
    <property type="entry name" value="GrpE"/>
    <property type="match status" value="1"/>
</dbReference>
<accession>A0ABW9RQV7</accession>
<evidence type="ECO:0000256" key="4">
    <source>
        <dbReference type="RuleBase" id="RU000639"/>
    </source>
</evidence>
<dbReference type="EMBL" id="SMLW01000565">
    <property type="protein sequence ID" value="MTI26127.1"/>
    <property type="molecule type" value="Genomic_DNA"/>
</dbReference>
<dbReference type="InterPro" id="IPR009012">
    <property type="entry name" value="GrpE_head"/>
</dbReference>
<evidence type="ECO:0000256" key="1">
    <source>
        <dbReference type="ARBA" id="ARBA00009054"/>
    </source>
</evidence>
<comment type="subunit">
    <text evidence="3">Homodimer.</text>
</comment>